<organism evidence="2">
    <name type="scientific">Oryza barthii</name>
    <dbReference type="NCBI Taxonomy" id="65489"/>
    <lineage>
        <taxon>Eukaryota</taxon>
        <taxon>Viridiplantae</taxon>
        <taxon>Streptophyta</taxon>
        <taxon>Embryophyta</taxon>
        <taxon>Tracheophyta</taxon>
        <taxon>Spermatophyta</taxon>
        <taxon>Magnoliopsida</taxon>
        <taxon>Liliopsida</taxon>
        <taxon>Poales</taxon>
        <taxon>Poaceae</taxon>
        <taxon>BOP clade</taxon>
        <taxon>Oryzoideae</taxon>
        <taxon>Oryzeae</taxon>
        <taxon>Oryzinae</taxon>
        <taxon>Oryza</taxon>
    </lineage>
</organism>
<accession>A0A0D3HQ76</accession>
<keyword evidence="1" id="KW-0472">Membrane</keyword>
<sequence length="210" mass="23526">MHTQLSISIGDSSEELSELIQCISCLVISSPHHKQQQLPGKNKQQQQLVIDEEENRGWLDFSISLLIAAYICLTNRPSKPAMWPTRLAGPTCQRDTLASVVPRDLKICNFVSSSGKVLLYIRRRMELNYAWIFSTLHPALPICFVFHVVLCICDMHATGNSVGGKKEKKLLISVVRKHIDGHIHYALVVFIANDGPVKAIFSISCLRICC</sequence>
<evidence type="ECO:0000313" key="2">
    <source>
        <dbReference type="EnsemblPlants" id="OBART11G23540.1"/>
    </source>
</evidence>
<evidence type="ECO:0000256" key="1">
    <source>
        <dbReference type="SAM" id="Phobius"/>
    </source>
</evidence>
<dbReference type="AlphaFoldDB" id="A0A0D3HQ76"/>
<dbReference type="Proteomes" id="UP000026960">
    <property type="component" value="Chromosome 11"/>
</dbReference>
<keyword evidence="3" id="KW-1185">Reference proteome</keyword>
<dbReference type="HOGENOM" id="CLU_1449798_0_0_1"/>
<keyword evidence="1" id="KW-0812">Transmembrane</keyword>
<proteinExistence type="predicted"/>
<reference evidence="2" key="2">
    <citation type="submission" date="2015-03" db="UniProtKB">
        <authorList>
            <consortium name="EnsemblPlants"/>
        </authorList>
    </citation>
    <scope>IDENTIFICATION</scope>
</reference>
<dbReference type="PaxDb" id="65489-OBART11G23540.1"/>
<name>A0A0D3HQ76_9ORYZ</name>
<feature type="transmembrane region" description="Helical" evidence="1">
    <location>
        <begin position="129"/>
        <end position="150"/>
    </location>
</feature>
<protein>
    <submittedName>
        <fullName evidence="2">Uncharacterized protein</fullName>
    </submittedName>
</protein>
<reference evidence="2" key="1">
    <citation type="journal article" date="2009" name="Rice">
        <title>De Novo Next Generation Sequencing of Plant Genomes.</title>
        <authorList>
            <person name="Rounsley S."/>
            <person name="Marri P.R."/>
            <person name="Yu Y."/>
            <person name="He R."/>
            <person name="Sisneros N."/>
            <person name="Goicoechea J.L."/>
            <person name="Lee S.J."/>
            <person name="Angelova A."/>
            <person name="Kudrna D."/>
            <person name="Luo M."/>
            <person name="Affourtit J."/>
            <person name="Desany B."/>
            <person name="Knight J."/>
            <person name="Niazi F."/>
            <person name="Egholm M."/>
            <person name="Wing R.A."/>
        </authorList>
    </citation>
    <scope>NUCLEOTIDE SEQUENCE [LARGE SCALE GENOMIC DNA]</scope>
    <source>
        <strain evidence="2">cv. IRGC 105608</strain>
    </source>
</reference>
<dbReference type="Gramene" id="OBART11G23540.1">
    <property type="protein sequence ID" value="OBART11G23540.1"/>
    <property type="gene ID" value="OBART11G23540"/>
</dbReference>
<evidence type="ECO:0000313" key="3">
    <source>
        <dbReference type="Proteomes" id="UP000026960"/>
    </source>
</evidence>
<keyword evidence="1" id="KW-1133">Transmembrane helix</keyword>
<dbReference type="EnsemblPlants" id="OBART11G23540.1">
    <property type="protein sequence ID" value="OBART11G23540.1"/>
    <property type="gene ID" value="OBART11G23540"/>
</dbReference>